<evidence type="ECO:0000256" key="1">
    <source>
        <dbReference type="SAM" id="SignalP"/>
    </source>
</evidence>
<protein>
    <recommendedName>
        <fullName evidence="4">TonB C-terminal domain-containing protein</fullName>
    </recommendedName>
</protein>
<sequence length="135" mass="15467">MSLKQKRFFDKSLKSFINTSKNKIMRKIKIASVAFMLFATLGAFANKGNNELPEKSLSSQIYEMLKQNNFELQYNELTADVRFTINQNGEMVVLSVETKNEVLEKFVKSRLNYQKVESGKPVEGKIYTVAVRITA</sequence>
<organism evidence="2 3">
    <name type="scientific">Flagellimonas aequoris</name>
    <dbReference type="NCBI Taxonomy" id="2306997"/>
    <lineage>
        <taxon>Bacteria</taxon>
        <taxon>Pseudomonadati</taxon>
        <taxon>Bacteroidota</taxon>
        <taxon>Flavobacteriia</taxon>
        <taxon>Flavobacteriales</taxon>
        <taxon>Flavobacteriaceae</taxon>
        <taxon>Flagellimonas</taxon>
    </lineage>
</organism>
<dbReference type="Proteomes" id="UP000284189">
    <property type="component" value="Unassembled WGS sequence"/>
</dbReference>
<evidence type="ECO:0000313" key="3">
    <source>
        <dbReference type="Proteomes" id="UP000284189"/>
    </source>
</evidence>
<evidence type="ECO:0008006" key="4">
    <source>
        <dbReference type="Google" id="ProtNLM"/>
    </source>
</evidence>
<accession>A0A418N6J8</accession>
<proteinExistence type="predicted"/>
<reference evidence="2 3" key="1">
    <citation type="submission" date="2018-08" db="EMBL/GenBank/DDBJ databases">
        <title>Proposal of Muricauda 72 sp.nov. and Muricauda NH166 sp.nov., isolated from seawater.</title>
        <authorList>
            <person name="Cheng H."/>
            <person name="Wu Y.-H."/>
            <person name="Guo L.-L."/>
            <person name="Xu X.-W."/>
        </authorList>
    </citation>
    <scope>NUCLEOTIDE SEQUENCE [LARGE SCALE GENOMIC DNA]</scope>
    <source>
        <strain evidence="2 3">NH166</strain>
    </source>
</reference>
<gene>
    <name evidence="2" type="ORF">D2U88_12065</name>
</gene>
<comment type="caution">
    <text evidence="2">The sequence shown here is derived from an EMBL/GenBank/DDBJ whole genome shotgun (WGS) entry which is preliminary data.</text>
</comment>
<feature type="chain" id="PRO_5019491583" description="TonB C-terminal domain-containing protein" evidence="1">
    <location>
        <begin position="46"/>
        <end position="135"/>
    </location>
</feature>
<feature type="signal peptide" evidence="1">
    <location>
        <begin position="1"/>
        <end position="45"/>
    </location>
</feature>
<evidence type="ECO:0000313" key="2">
    <source>
        <dbReference type="EMBL" id="RIV69879.1"/>
    </source>
</evidence>
<dbReference type="AlphaFoldDB" id="A0A418N6J8"/>
<dbReference type="EMBL" id="QXFJ01000027">
    <property type="protein sequence ID" value="RIV69879.1"/>
    <property type="molecule type" value="Genomic_DNA"/>
</dbReference>
<keyword evidence="1" id="KW-0732">Signal</keyword>
<name>A0A418N6J8_9FLAO</name>